<proteinExistence type="predicted"/>
<comment type="caution">
    <text evidence="2">The sequence shown here is derived from an EMBL/GenBank/DDBJ whole genome shotgun (WGS) entry which is preliminary data.</text>
</comment>
<dbReference type="RefSeq" id="WP_166586078.1">
    <property type="nucleotide sequence ID" value="NZ_WWEO01000042.1"/>
</dbReference>
<name>A0A965ZI27_9SPHI</name>
<dbReference type="AlphaFoldDB" id="A0A965ZI27"/>
<organism evidence="2 3">
    <name type="scientific">Mucilaginibacter agri</name>
    <dbReference type="NCBI Taxonomy" id="2695265"/>
    <lineage>
        <taxon>Bacteria</taxon>
        <taxon>Pseudomonadati</taxon>
        <taxon>Bacteroidota</taxon>
        <taxon>Sphingobacteriia</taxon>
        <taxon>Sphingobacteriales</taxon>
        <taxon>Sphingobacteriaceae</taxon>
        <taxon>Mucilaginibacter</taxon>
    </lineage>
</organism>
<accession>A0A965ZI27</accession>
<dbReference type="Pfam" id="PF00027">
    <property type="entry name" value="cNMP_binding"/>
    <property type="match status" value="1"/>
</dbReference>
<dbReference type="InterPro" id="IPR018490">
    <property type="entry name" value="cNMP-bd_dom_sf"/>
</dbReference>
<protein>
    <submittedName>
        <fullName evidence="2">Cyclic nucleotide-binding domain-containing protein</fullName>
    </submittedName>
</protein>
<gene>
    <name evidence="2" type="ORF">GSY63_12150</name>
</gene>
<dbReference type="Gene3D" id="2.60.120.10">
    <property type="entry name" value="Jelly Rolls"/>
    <property type="match status" value="1"/>
</dbReference>
<evidence type="ECO:0000313" key="3">
    <source>
        <dbReference type="Proteomes" id="UP000638732"/>
    </source>
</evidence>
<sequence>MFEVFRKYLDSRISLTDEQFDRITSVATLKKLRKKQYLLQQGDVWRFNAFIQKGCVRVYTVDDKGLEHVLSFAQENWWTGDRESLLTGNPAKFNVDAIEDSEIVLIAKPDFDLICKEIPVFNDMVHDIIQRSFVASQNRIHASISYTAEEKYLDFVKKYPDFAVRIPQHMIASYLGVTAETLSRVRKVSAKK</sequence>
<keyword evidence="3" id="KW-1185">Reference proteome</keyword>
<feature type="domain" description="Cyclic nucleotide-binding" evidence="1">
    <location>
        <begin position="14"/>
        <end position="114"/>
    </location>
</feature>
<dbReference type="InterPro" id="IPR000595">
    <property type="entry name" value="cNMP-bd_dom"/>
</dbReference>
<dbReference type="Proteomes" id="UP000638732">
    <property type="component" value="Unassembled WGS sequence"/>
</dbReference>
<dbReference type="SUPFAM" id="SSF51206">
    <property type="entry name" value="cAMP-binding domain-like"/>
    <property type="match status" value="1"/>
</dbReference>
<evidence type="ECO:0000313" key="2">
    <source>
        <dbReference type="EMBL" id="NCD70112.1"/>
    </source>
</evidence>
<evidence type="ECO:0000259" key="1">
    <source>
        <dbReference type="PROSITE" id="PS50042"/>
    </source>
</evidence>
<dbReference type="InterPro" id="IPR014710">
    <property type="entry name" value="RmlC-like_jellyroll"/>
</dbReference>
<dbReference type="EMBL" id="WWEO01000042">
    <property type="protein sequence ID" value="NCD70112.1"/>
    <property type="molecule type" value="Genomic_DNA"/>
</dbReference>
<reference evidence="2" key="1">
    <citation type="submission" date="2020-01" db="EMBL/GenBank/DDBJ databases">
        <authorList>
            <person name="Seo Y.L."/>
        </authorList>
    </citation>
    <scope>NUCLEOTIDE SEQUENCE</scope>
    <source>
        <strain evidence="2">R11</strain>
    </source>
</reference>
<dbReference type="PROSITE" id="PS50042">
    <property type="entry name" value="CNMP_BINDING_3"/>
    <property type="match status" value="1"/>
</dbReference>
<dbReference type="CDD" id="cd00038">
    <property type="entry name" value="CAP_ED"/>
    <property type="match status" value="1"/>
</dbReference>
<reference evidence="2" key="2">
    <citation type="submission" date="2020-10" db="EMBL/GenBank/DDBJ databases">
        <title>Mucilaginibacter sp. nov., isolated from soil.</title>
        <authorList>
            <person name="Jeon C.O."/>
        </authorList>
    </citation>
    <scope>NUCLEOTIDE SEQUENCE</scope>
    <source>
        <strain evidence="2">R11</strain>
    </source>
</reference>